<dbReference type="EMBL" id="EQ974321">
    <property type="protein sequence ID" value="EEF30454.1"/>
    <property type="molecule type" value="Genomic_DNA"/>
</dbReference>
<dbReference type="AlphaFoldDB" id="B9T113"/>
<dbReference type="InParanoid" id="B9T113"/>
<accession>B9T113</accession>
<protein>
    <submittedName>
        <fullName evidence="2">Sigma factor sigb regulation protein rsbq, putative</fullName>
    </submittedName>
</protein>
<dbReference type="InterPro" id="IPR029058">
    <property type="entry name" value="AB_hydrolase_fold"/>
</dbReference>
<evidence type="ECO:0000256" key="1">
    <source>
        <dbReference type="ARBA" id="ARBA00008645"/>
    </source>
</evidence>
<dbReference type="Proteomes" id="UP000008311">
    <property type="component" value="Unassembled WGS sequence"/>
</dbReference>
<organism evidence="2 3">
    <name type="scientific">Ricinus communis</name>
    <name type="common">Castor bean</name>
    <dbReference type="NCBI Taxonomy" id="3988"/>
    <lineage>
        <taxon>Eukaryota</taxon>
        <taxon>Viridiplantae</taxon>
        <taxon>Streptophyta</taxon>
        <taxon>Embryophyta</taxon>
        <taxon>Tracheophyta</taxon>
        <taxon>Spermatophyta</taxon>
        <taxon>Magnoliopsida</taxon>
        <taxon>eudicotyledons</taxon>
        <taxon>Gunneridae</taxon>
        <taxon>Pentapetalae</taxon>
        <taxon>rosids</taxon>
        <taxon>fabids</taxon>
        <taxon>Malpighiales</taxon>
        <taxon>Euphorbiaceae</taxon>
        <taxon>Acalyphoideae</taxon>
        <taxon>Acalypheae</taxon>
        <taxon>Ricinus</taxon>
    </lineage>
</organism>
<sequence>MDSEVVQEFSRTLFNMRPDIVLSLAQVIFLTDMRHLLPLVTTPCHILQSPKDAAVPISVSEYLHQNLGGQSTVEIMPTGGHLPQLGSPDAVISVILKHLGLVNNKYIIREIFN</sequence>
<name>B9T113_RICCO</name>
<keyword evidence="3" id="KW-1185">Reference proteome</keyword>
<dbReference type="PANTHER" id="PTHR43039">
    <property type="entry name" value="ESTERASE-RELATED"/>
    <property type="match status" value="1"/>
</dbReference>
<reference evidence="3" key="1">
    <citation type="journal article" date="2010" name="Nat. Biotechnol.">
        <title>Draft genome sequence of the oilseed species Ricinus communis.</title>
        <authorList>
            <person name="Chan A.P."/>
            <person name="Crabtree J."/>
            <person name="Zhao Q."/>
            <person name="Lorenzi H."/>
            <person name="Orvis J."/>
            <person name="Puiu D."/>
            <person name="Melake-Berhan A."/>
            <person name="Jones K.M."/>
            <person name="Redman J."/>
            <person name="Chen G."/>
            <person name="Cahoon E.B."/>
            <person name="Gedil M."/>
            <person name="Stanke M."/>
            <person name="Haas B.J."/>
            <person name="Wortman J.R."/>
            <person name="Fraser-Liggett C.M."/>
            <person name="Ravel J."/>
            <person name="Rabinowicz P.D."/>
        </authorList>
    </citation>
    <scope>NUCLEOTIDE SEQUENCE [LARGE SCALE GENOMIC DNA]</scope>
    <source>
        <strain evidence="3">cv. Hale</strain>
    </source>
</reference>
<gene>
    <name evidence="2" type="ORF">RCOM_0459180</name>
</gene>
<dbReference type="eggNOG" id="ENOG502QQIJ">
    <property type="taxonomic scope" value="Eukaryota"/>
</dbReference>
<dbReference type="STRING" id="3988.B9T113"/>
<comment type="similarity">
    <text evidence="1">Belongs to the AB hydrolase superfamily.</text>
</comment>
<proteinExistence type="inferred from homology"/>
<dbReference type="Gene3D" id="3.40.50.1820">
    <property type="entry name" value="alpha/beta hydrolase"/>
    <property type="match status" value="1"/>
</dbReference>
<evidence type="ECO:0000313" key="3">
    <source>
        <dbReference type="Proteomes" id="UP000008311"/>
    </source>
</evidence>
<dbReference type="SUPFAM" id="SSF53474">
    <property type="entry name" value="alpha/beta-Hydrolases"/>
    <property type="match status" value="1"/>
</dbReference>
<evidence type="ECO:0000313" key="2">
    <source>
        <dbReference type="EMBL" id="EEF30454.1"/>
    </source>
</evidence>